<gene>
    <name evidence="2" type="ORF">BDY21DRAFT_66121</name>
</gene>
<accession>A0A6A6NV58</accession>
<name>A0A6A6NV58_9PEZI</name>
<dbReference type="Proteomes" id="UP000799766">
    <property type="component" value="Unassembled WGS sequence"/>
</dbReference>
<feature type="region of interest" description="Disordered" evidence="1">
    <location>
        <begin position="92"/>
        <end position="116"/>
    </location>
</feature>
<protein>
    <submittedName>
        <fullName evidence="2">Uncharacterized protein</fullName>
    </submittedName>
</protein>
<organism evidence="2 3">
    <name type="scientific">Lineolata rhizophorae</name>
    <dbReference type="NCBI Taxonomy" id="578093"/>
    <lineage>
        <taxon>Eukaryota</taxon>
        <taxon>Fungi</taxon>
        <taxon>Dikarya</taxon>
        <taxon>Ascomycota</taxon>
        <taxon>Pezizomycotina</taxon>
        <taxon>Dothideomycetes</taxon>
        <taxon>Dothideomycetes incertae sedis</taxon>
        <taxon>Lineolatales</taxon>
        <taxon>Lineolataceae</taxon>
        <taxon>Lineolata</taxon>
    </lineage>
</organism>
<dbReference type="EMBL" id="MU001686">
    <property type="protein sequence ID" value="KAF2455458.1"/>
    <property type="molecule type" value="Genomic_DNA"/>
</dbReference>
<evidence type="ECO:0000256" key="1">
    <source>
        <dbReference type="SAM" id="MobiDB-lite"/>
    </source>
</evidence>
<sequence length="192" mass="21168">MSSHPALLSICCAAVPTARKRNRHIPRRDLALRVVPRRVIQHTDSPLAGSWAAIDRVYRDVGLVSCQGVGSVRRSHQENLCLAPTGHAIPYKSSGSSPWTTSSPETKSSHGSPTFSPQKYTTTSISIVYVLKYAEEQKVRLNGLGRRQSPWSLCRIGACMAYLTKRNRRVLFRAVDAAVANLAVRRRDSSGD</sequence>
<proteinExistence type="predicted"/>
<evidence type="ECO:0000313" key="2">
    <source>
        <dbReference type="EMBL" id="KAF2455458.1"/>
    </source>
</evidence>
<feature type="compositionally biased region" description="Low complexity" evidence="1">
    <location>
        <begin position="92"/>
        <end position="106"/>
    </location>
</feature>
<evidence type="ECO:0000313" key="3">
    <source>
        <dbReference type="Proteomes" id="UP000799766"/>
    </source>
</evidence>
<dbReference type="AlphaFoldDB" id="A0A6A6NV58"/>
<reference evidence="2" key="1">
    <citation type="journal article" date="2020" name="Stud. Mycol.">
        <title>101 Dothideomycetes genomes: a test case for predicting lifestyles and emergence of pathogens.</title>
        <authorList>
            <person name="Haridas S."/>
            <person name="Albert R."/>
            <person name="Binder M."/>
            <person name="Bloem J."/>
            <person name="Labutti K."/>
            <person name="Salamov A."/>
            <person name="Andreopoulos B."/>
            <person name="Baker S."/>
            <person name="Barry K."/>
            <person name="Bills G."/>
            <person name="Bluhm B."/>
            <person name="Cannon C."/>
            <person name="Castanera R."/>
            <person name="Culley D."/>
            <person name="Daum C."/>
            <person name="Ezra D."/>
            <person name="Gonzalez J."/>
            <person name="Henrissat B."/>
            <person name="Kuo A."/>
            <person name="Liang C."/>
            <person name="Lipzen A."/>
            <person name="Lutzoni F."/>
            <person name="Magnuson J."/>
            <person name="Mondo S."/>
            <person name="Nolan M."/>
            <person name="Ohm R."/>
            <person name="Pangilinan J."/>
            <person name="Park H.-J."/>
            <person name="Ramirez L."/>
            <person name="Alfaro M."/>
            <person name="Sun H."/>
            <person name="Tritt A."/>
            <person name="Yoshinaga Y."/>
            <person name="Zwiers L.-H."/>
            <person name="Turgeon B."/>
            <person name="Goodwin S."/>
            <person name="Spatafora J."/>
            <person name="Crous P."/>
            <person name="Grigoriev I."/>
        </authorList>
    </citation>
    <scope>NUCLEOTIDE SEQUENCE</scope>
    <source>
        <strain evidence="2">ATCC 16933</strain>
    </source>
</reference>
<keyword evidence="3" id="KW-1185">Reference proteome</keyword>